<dbReference type="RefSeq" id="XP_004335669.1">
    <property type="nucleotide sequence ID" value="XM_004335621.1"/>
</dbReference>
<dbReference type="Proteomes" id="UP000011083">
    <property type="component" value="Unassembled WGS sequence"/>
</dbReference>
<sequence>MPGERLGEAGTVVLSGPDHPLFLFNCDPEDVWHRDLRTSGAMKSFLHAYQQLGVLLPDHTRPRGSREHGSLDFQVVSQVYDDGRVDADAPLTGETLGDNTKPFPWPDDTFDLVLGRGVVCLCEINKAGGPCGVPCNLVPFMTEVARVLRRSSPGRPPHQALLHGDKAGGTERCLALWREAARALPPHILVTPLIYENRLRGIRIVKV</sequence>
<name>L8GN69_ACACF</name>
<gene>
    <name evidence="1" type="ORF">ACA1_038410</name>
</gene>
<dbReference type="EMBL" id="KB008087">
    <property type="protein sequence ID" value="ELR13656.1"/>
    <property type="molecule type" value="Genomic_DNA"/>
</dbReference>
<dbReference type="GeneID" id="14914189"/>
<proteinExistence type="predicted"/>
<evidence type="ECO:0000313" key="1">
    <source>
        <dbReference type="EMBL" id="ELR13656.1"/>
    </source>
</evidence>
<keyword evidence="2" id="KW-1185">Reference proteome</keyword>
<organism evidence="1 2">
    <name type="scientific">Acanthamoeba castellanii (strain ATCC 30010 / Neff)</name>
    <dbReference type="NCBI Taxonomy" id="1257118"/>
    <lineage>
        <taxon>Eukaryota</taxon>
        <taxon>Amoebozoa</taxon>
        <taxon>Discosea</taxon>
        <taxon>Longamoebia</taxon>
        <taxon>Centramoebida</taxon>
        <taxon>Acanthamoebidae</taxon>
        <taxon>Acanthamoeba</taxon>
    </lineage>
</organism>
<protein>
    <submittedName>
        <fullName evidence="1">Uncharacterized protein</fullName>
    </submittedName>
</protein>
<evidence type="ECO:0000313" key="2">
    <source>
        <dbReference type="Proteomes" id="UP000011083"/>
    </source>
</evidence>
<dbReference type="VEuPathDB" id="AmoebaDB:ACA1_038410"/>
<accession>L8GN69</accession>
<dbReference type="KEGG" id="acan:ACA1_038410"/>
<dbReference type="AlphaFoldDB" id="L8GN69"/>
<reference evidence="1 2" key="1">
    <citation type="journal article" date="2013" name="Genome Biol.">
        <title>Genome of Acanthamoeba castellanii highlights extensive lateral gene transfer and early evolution of tyrosine kinase signaling.</title>
        <authorList>
            <person name="Clarke M."/>
            <person name="Lohan A.J."/>
            <person name="Liu B."/>
            <person name="Lagkouvardos I."/>
            <person name="Roy S."/>
            <person name="Zafar N."/>
            <person name="Bertelli C."/>
            <person name="Schilde C."/>
            <person name="Kianianmomeni A."/>
            <person name="Burglin T.R."/>
            <person name="Frech C."/>
            <person name="Turcotte B."/>
            <person name="Kopec K.O."/>
            <person name="Synnott J.M."/>
            <person name="Choo C."/>
            <person name="Paponov I."/>
            <person name="Finkler A."/>
            <person name="Soon Heng Tan C."/>
            <person name="Hutchins A.P."/>
            <person name="Weinmeier T."/>
            <person name="Rattei T."/>
            <person name="Chu J.S."/>
            <person name="Gimenez G."/>
            <person name="Irimia M."/>
            <person name="Rigden D.J."/>
            <person name="Fitzpatrick D.A."/>
            <person name="Lorenzo-Morales J."/>
            <person name="Bateman A."/>
            <person name="Chiu C.H."/>
            <person name="Tang P."/>
            <person name="Hegemann P."/>
            <person name="Fromm H."/>
            <person name="Raoult D."/>
            <person name="Greub G."/>
            <person name="Miranda-Saavedra D."/>
            <person name="Chen N."/>
            <person name="Nash P."/>
            <person name="Ginger M.L."/>
            <person name="Horn M."/>
            <person name="Schaap P."/>
            <person name="Caler L."/>
            <person name="Loftus B."/>
        </authorList>
    </citation>
    <scope>NUCLEOTIDE SEQUENCE [LARGE SCALE GENOMIC DNA]</scope>
    <source>
        <strain evidence="1 2">Neff</strain>
    </source>
</reference>